<comment type="caution">
    <text evidence="1">The sequence shown here is derived from an EMBL/GenBank/DDBJ whole genome shotgun (WGS) entry which is preliminary data.</text>
</comment>
<protein>
    <submittedName>
        <fullName evidence="1">Uncharacterized protein</fullName>
    </submittedName>
</protein>
<evidence type="ECO:0000313" key="1">
    <source>
        <dbReference type="EMBL" id="CAK0791609.1"/>
    </source>
</evidence>
<gene>
    <name evidence="1" type="ORF">PCOR1329_LOCUS2455</name>
</gene>
<evidence type="ECO:0000313" key="2">
    <source>
        <dbReference type="Proteomes" id="UP001189429"/>
    </source>
</evidence>
<reference evidence="1" key="1">
    <citation type="submission" date="2023-10" db="EMBL/GenBank/DDBJ databases">
        <authorList>
            <person name="Chen Y."/>
            <person name="Shah S."/>
            <person name="Dougan E. K."/>
            <person name="Thang M."/>
            <person name="Chan C."/>
        </authorList>
    </citation>
    <scope>NUCLEOTIDE SEQUENCE [LARGE SCALE GENOMIC DNA]</scope>
</reference>
<sequence>LLFDEPEIIAEARALALHSVACAAWFQDAKLAQLLRADTAAGATHLRIHNNRASLVDRNPFEAEHSAMQLQDIKRIILPVVTGLVSINPGLVAGRKEPRPRADAASHDFMQYLHERAEALAERWAPSVFFGNDVDNQKGWMDWCVSCVTAALKRPQFDANFALDDAFGSEMARRDRAVEIC</sequence>
<proteinExistence type="predicted"/>
<dbReference type="Proteomes" id="UP001189429">
    <property type="component" value="Unassembled WGS sequence"/>
</dbReference>
<feature type="non-terminal residue" evidence="1">
    <location>
        <position position="181"/>
    </location>
</feature>
<accession>A0ABN9PGN4</accession>
<organism evidence="1 2">
    <name type="scientific">Prorocentrum cordatum</name>
    <dbReference type="NCBI Taxonomy" id="2364126"/>
    <lineage>
        <taxon>Eukaryota</taxon>
        <taxon>Sar</taxon>
        <taxon>Alveolata</taxon>
        <taxon>Dinophyceae</taxon>
        <taxon>Prorocentrales</taxon>
        <taxon>Prorocentraceae</taxon>
        <taxon>Prorocentrum</taxon>
    </lineage>
</organism>
<dbReference type="EMBL" id="CAUYUJ010000620">
    <property type="protein sequence ID" value="CAK0791609.1"/>
    <property type="molecule type" value="Genomic_DNA"/>
</dbReference>
<name>A0ABN9PGN4_9DINO</name>
<feature type="non-terminal residue" evidence="1">
    <location>
        <position position="1"/>
    </location>
</feature>
<keyword evidence="2" id="KW-1185">Reference proteome</keyword>